<dbReference type="SUPFAM" id="SSF56935">
    <property type="entry name" value="Porins"/>
    <property type="match status" value="1"/>
</dbReference>
<dbReference type="InterPro" id="IPR010105">
    <property type="entry name" value="TonB_sidphr_rcpt"/>
</dbReference>
<accession>A0AA42P9P8</accession>
<evidence type="ECO:0000256" key="6">
    <source>
        <dbReference type="ARBA" id="ARBA00022692"/>
    </source>
</evidence>
<evidence type="ECO:0000256" key="16">
    <source>
        <dbReference type="SAM" id="SignalP"/>
    </source>
</evidence>
<dbReference type="Pfam" id="PF07715">
    <property type="entry name" value="Plug"/>
    <property type="match status" value="1"/>
</dbReference>
<keyword evidence="11 14" id="KW-0472">Membrane</keyword>
<evidence type="ECO:0000256" key="8">
    <source>
        <dbReference type="ARBA" id="ARBA00023004"/>
    </source>
</evidence>
<comment type="subcellular location">
    <subcellularLocation>
        <location evidence="1 14">Cell outer membrane</location>
        <topology evidence="1 14">Multi-pass membrane protein</topology>
    </subcellularLocation>
</comment>
<feature type="domain" description="TonB-dependent receptor plug" evidence="18">
    <location>
        <begin position="68"/>
        <end position="163"/>
    </location>
</feature>
<dbReference type="RefSeq" id="WP_228481831.1">
    <property type="nucleotide sequence ID" value="NZ_CP036186.1"/>
</dbReference>
<dbReference type="Proteomes" id="UP001158500">
    <property type="component" value="Unassembled WGS sequence"/>
</dbReference>
<sequence>MSRQPRFKKTRMANVIRMAVYGLPLLASAQLVHAADGSVTLDSMEVVEQRDSYKIERTKVATKTDTPLRNIPQSISVVTDQQIKDQNMQSMADVVRYVPGVQMAQGEGHRDAPILRGNTSTADFFVDGMRDDTQYYRDLYNSERIEILKGPSGMIFGRGGTGGLINRVTKQANWLDRNEIGLSYGSWDKRRITTDLNQGVNENVAVRLTAMYEDSNSFRDYGELERWAINPTATFRLSDATSIEVGYEHFEDDRIVDRGVPSFNGKPLRLNETTFIGNPALSDSTAEVDALTARIRHEFANGSTLTNQTRYAEYEKFYGNVFPGAYDSATNRIGIAAYTSATDRKNLINQTDYVFNVDTFGIGHTFLTGMEFSRQVTDNYRQSGVFASSNRSVGLDDTIYRLPISFANNGTTDANNRSVAKTAALYVQDQIELSPQWEAIVGVRYDNFKIDLDNKNNNSELSSSDDLFSPRAGLIYKPLDNLSFYTSYTIAHVPRAGEQLSSLSLSNRALDPEKFINKEIGVKWDVTERMAATAALYRLDRTDAVVSHPTLPGVSILADQRVKGVELGISGNLTDAWQITGGYAYQESEILGGNQKGNKLGQVPRNSLSLWNRYDFNEQWGVGLGAVYQSYAYATSSNAVTLPSFTRVDAAVYYTVNPDLRLQLNVENLFDEEYYASAHSDNNIMPGSPLAFGVSANLTF</sequence>
<dbReference type="GO" id="GO:0015891">
    <property type="term" value="P:siderophore transport"/>
    <property type="evidence" value="ECO:0007669"/>
    <property type="project" value="InterPro"/>
</dbReference>
<keyword evidence="10 15" id="KW-0798">TonB box</keyword>
<evidence type="ECO:0000313" key="20">
    <source>
        <dbReference type="Proteomes" id="UP001158500"/>
    </source>
</evidence>
<evidence type="ECO:0000256" key="4">
    <source>
        <dbReference type="ARBA" id="ARBA00022452"/>
    </source>
</evidence>
<keyword evidence="5" id="KW-0410">Iron transport</keyword>
<comment type="caution">
    <text evidence="19">The sequence shown here is derived from an EMBL/GenBank/DDBJ whole genome shotgun (WGS) entry which is preliminary data.</text>
</comment>
<evidence type="ECO:0000256" key="13">
    <source>
        <dbReference type="ARBA" id="ARBA00023237"/>
    </source>
</evidence>
<keyword evidence="4 14" id="KW-1134">Transmembrane beta strand</keyword>
<comment type="similarity">
    <text evidence="2 14 15">Belongs to the TonB-dependent receptor family.</text>
</comment>
<keyword evidence="8" id="KW-0408">Iron</keyword>
<dbReference type="NCBIfam" id="TIGR01783">
    <property type="entry name" value="TonB-siderophor"/>
    <property type="match status" value="1"/>
</dbReference>
<dbReference type="Gene3D" id="2.170.130.10">
    <property type="entry name" value="TonB-dependent receptor, plug domain"/>
    <property type="match status" value="1"/>
</dbReference>
<evidence type="ECO:0000256" key="11">
    <source>
        <dbReference type="ARBA" id="ARBA00023136"/>
    </source>
</evidence>
<keyword evidence="9" id="KW-0406">Ion transport</keyword>
<keyword evidence="6 14" id="KW-0812">Transmembrane</keyword>
<dbReference type="InterPro" id="IPR039426">
    <property type="entry name" value="TonB-dep_rcpt-like"/>
</dbReference>
<dbReference type="GO" id="GO:0009279">
    <property type="term" value="C:cell outer membrane"/>
    <property type="evidence" value="ECO:0007669"/>
    <property type="project" value="UniProtKB-SubCell"/>
</dbReference>
<dbReference type="CDD" id="cd01347">
    <property type="entry name" value="ligand_gated_channel"/>
    <property type="match status" value="1"/>
</dbReference>
<feature type="signal peptide" evidence="16">
    <location>
        <begin position="1"/>
        <end position="34"/>
    </location>
</feature>
<dbReference type="InterPro" id="IPR036942">
    <property type="entry name" value="Beta-barrel_TonB_sf"/>
</dbReference>
<evidence type="ECO:0000256" key="12">
    <source>
        <dbReference type="ARBA" id="ARBA00023170"/>
    </source>
</evidence>
<gene>
    <name evidence="19" type="ORF">N5C32_07485</name>
</gene>
<evidence type="ECO:0000256" key="15">
    <source>
        <dbReference type="RuleBase" id="RU003357"/>
    </source>
</evidence>
<dbReference type="FunFam" id="2.170.130.10:FF:000001">
    <property type="entry name" value="Catecholate siderophore TonB-dependent receptor"/>
    <property type="match status" value="1"/>
</dbReference>
<evidence type="ECO:0000256" key="14">
    <source>
        <dbReference type="PROSITE-ProRule" id="PRU01360"/>
    </source>
</evidence>
<dbReference type="PANTHER" id="PTHR32552:SF68">
    <property type="entry name" value="FERRICHROME OUTER MEMBRANE TRANSPORTER_PHAGE RECEPTOR"/>
    <property type="match status" value="1"/>
</dbReference>
<name>A0AA42P9P8_STUST</name>
<dbReference type="InterPro" id="IPR000531">
    <property type="entry name" value="Beta-barrel_TonB"/>
</dbReference>
<dbReference type="PROSITE" id="PS52016">
    <property type="entry name" value="TONB_DEPENDENT_REC_3"/>
    <property type="match status" value="1"/>
</dbReference>
<feature type="chain" id="PRO_5041308624" evidence="16">
    <location>
        <begin position="35"/>
        <end position="700"/>
    </location>
</feature>
<dbReference type="AlphaFoldDB" id="A0AA42P9P8"/>
<evidence type="ECO:0000256" key="7">
    <source>
        <dbReference type="ARBA" id="ARBA00022729"/>
    </source>
</evidence>
<keyword evidence="7 16" id="KW-0732">Signal</keyword>
<evidence type="ECO:0000259" key="18">
    <source>
        <dbReference type="Pfam" id="PF07715"/>
    </source>
</evidence>
<dbReference type="InterPro" id="IPR012910">
    <property type="entry name" value="Plug_dom"/>
</dbReference>
<evidence type="ECO:0000256" key="5">
    <source>
        <dbReference type="ARBA" id="ARBA00022496"/>
    </source>
</evidence>
<evidence type="ECO:0000259" key="17">
    <source>
        <dbReference type="Pfam" id="PF00593"/>
    </source>
</evidence>
<evidence type="ECO:0000256" key="2">
    <source>
        <dbReference type="ARBA" id="ARBA00009810"/>
    </source>
</evidence>
<keyword evidence="12 19" id="KW-0675">Receptor</keyword>
<evidence type="ECO:0000256" key="10">
    <source>
        <dbReference type="ARBA" id="ARBA00023077"/>
    </source>
</evidence>
<evidence type="ECO:0000256" key="3">
    <source>
        <dbReference type="ARBA" id="ARBA00022448"/>
    </source>
</evidence>
<evidence type="ECO:0000256" key="9">
    <source>
        <dbReference type="ARBA" id="ARBA00023065"/>
    </source>
</evidence>
<evidence type="ECO:0000256" key="1">
    <source>
        <dbReference type="ARBA" id="ARBA00004571"/>
    </source>
</evidence>
<protein>
    <submittedName>
        <fullName evidence="19">TonB-dependent siderophore receptor</fullName>
    </submittedName>
</protein>
<reference evidence="19" key="1">
    <citation type="submission" date="2022-09" db="EMBL/GenBank/DDBJ databases">
        <title>Intensive care unit water sources are persistently colonized with multi-drug resistant bacteria and are the site of extensive horizontal gene transfer of antibiotic resistance genes.</title>
        <authorList>
            <person name="Diorio-Toth L."/>
        </authorList>
    </citation>
    <scope>NUCLEOTIDE SEQUENCE</scope>
    <source>
        <strain evidence="19">GD03947</strain>
    </source>
</reference>
<feature type="domain" description="TonB-dependent receptor-like beta-barrel" evidence="17">
    <location>
        <begin position="237"/>
        <end position="669"/>
    </location>
</feature>
<dbReference type="Pfam" id="PF00593">
    <property type="entry name" value="TonB_dep_Rec_b-barrel"/>
    <property type="match status" value="1"/>
</dbReference>
<dbReference type="InterPro" id="IPR037066">
    <property type="entry name" value="Plug_dom_sf"/>
</dbReference>
<dbReference type="EMBL" id="JAOCAE010000004">
    <property type="protein sequence ID" value="MDH1235877.1"/>
    <property type="molecule type" value="Genomic_DNA"/>
</dbReference>
<dbReference type="Gene3D" id="2.40.170.20">
    <property type="entry name" value="TonB-dependent receptor, beta-barrel domain"/>
    <property type="match status" value="1"/>
</dbReference>
<dbReference type="GO" id="GO:0038023">
    <property type="term" value="F:signaling receptor activity"/>
    <property type="evidence" value="ECO:0007669"/>
    <property type="project" value="InterPro"/>
</dbReference>
<keyword evidence="13 14" id="KW-0998">Cell outer membrane</keyword>
<dbReference type="GO" id="GO:0015344">
    <property type="term" value="F:siderophore uptake transmembrane transporter activity"/>
    <property type="evidence" value="ECO:0007669"/>
    <property type="project" value="TreeGrafter"/>
</dbReference>
<dbReference type="PANTHER" id="PTHR32552">
    <property type="entry name" value="FERRICHROME IRON RECEPTOR-RELATED"/>
    <property type="match status" value="1"/>
</dbReference>
<proteinExistence type="inferred from homology"/>
<organism evidence="19 20">
    <name type="scientific">Stutzerimonas stutzeri</name>
    <name type="common">Pseudomonas stutzeri</name>
    <dbReference type="NCBI Taxonomy" id="316"/>
    <lineage>
        <taxon>Bacteria</taxon>
        <taxon>Pseudomonadati</taxon>
        <taxon>Pseudomonadota</taxon>
        <taxon>Gammaproteobacteria</taxon>
        <taxon>Pseudomonadales</taxon>
        <taxon>Pseudomonadaceae</taxon>
        <taxon>Stutzerimonas</taxon>
    </lineage>
</organism>
<keyword evidence="3 14" id="KW-0813">Transport</keyword>
<evidence type="ECO:0000313" key="19">
    <source>
        <dbReference type="EMBL" id="MDH1235877.1"/>
    </source>
</evidence>